<dbReference type="Gene3D" id="1.20.1260.20">
    <property type="entry name" value="PPE superfamily"/>
    <property type="match status" value="1"/>
</dbReference>
<dbReference type="PANTHER" id="PTHR46766:SF1">
    <property type="entry name" value="GLUTAMINE-RICH PROTEIN 2"/>
    <property type="match status" value="1"/>
</dbReference>
<reference evidence="3 4" key="1">
    <citation type="submission" date="2017-02" db="EMBL/GenBank/DDBJ databases">
        <title>Complete genome sequences of Mycobacterium kansasii strains isolated from rhesus macaques.</title>
        <authorList>
            <person name="Panda A."/>
            <person name="Nagaraj S."/>
            <person name="Zhao X."/>
            <person name="Tettelin H."/>
            <person name="Detolla L.J."/>
        </authorList>
    </citation>
    <scope>NUCLEOTIDE SEQUENCE [LARGE SCALE GENOMIC DNA]</scope>
    <source>
        <strain evidence="3 4">11-3469</strain>
    </source>
</reference>
<protein>
    <submittedName>
        <fullName evidence="3">PPE family protein</fullName>
    </submittedName>
</protein>
<comment type="similarity">
    <text evidence="1">Belongs to the mycobacterial PPE family.</text>
</comment>
<dbReference type="Pfam" id="PF00823">
    <property type="entry name" value="PPE"/>
    <property type="match status" value="1"/>
</dbReference>
<gene>
    <name evidence="3" type="ORF">BZL29_1457</name>
</gene>
<organism evidence="3 4">
    <name type="scientific">Mycobacterium kansasii</name>
    <dbReference type="NCBI Taxonomy" id="1768"/>
    <lineage>
        <taxon>Bacteria</taxon>
        <taxon>Bacillati</taxon>
        <taxon>Actinomycetota</taxon>
        <taxon>Actinomycetes</taxon>
        <taxon>Mycobacteriales</taxon>
        <taxon>Mycobacteriaceae</taxon>
        <taxon>Mycobacterium</taxon>
    </lineage>
</organism>
<dbReference type="EMBL" id="MVBN01000001">
    <property type="protein sequence ID" value="OOK84089.1"/>
    <property type="molecule type" value="Genomic_DNA"/>
</dbReference>
<comment type="caution">
    <text evidence="3">The sequence shown here is derived from an EMBL/GenBank/DDBJ whole genome shotgun (WGS) entry which is preliminary data.</text>
</comment>
<dbReference type="InterPro" id="IPR000030">
    <property type="entry name" value="PPE_dom"/>
</dbReference>
<evidence type="ECO:0000259" key="2">
    <source>
        <dbReference type="Pfam" id="PF00823"/>
    </source>
</evidence>
<feature type="domain" description="PPE" evidence="2">
    <location>
        <begin position="1"/>
        <end position="62"/>
    </location>
</feature>
<accession>A0A1V3XXW0</accession>
<dbReference type="Proteomes" id="UP000188532">
    <property type="component" value="Unassembled WGS sequence"/>
</dbReference>
<evidence type="ECO:0000256" key="1">
    <source>
        <dbReference type="ARBA" id="ARBA00010652"/>
    </source>
</evidence>
<evidence type="ECO:0000313" key="4">
    <source>
        <dbReference type="Proteomes" id="UP000188532"/>
    </source>
</evidence>
<evidence type="ECO:0000313" key="3">
    <source>
        <dbReference type="EMBL" id="OOK84089.1"/>
    </source>
</evidence>
<sequence length="122" mass="11929">MTVAPGEVAANRAQLAELVATNILGQNMPAIAAVEARYGEMWAQDAAAMYGYAAASAVAGRLNPLTGPSAVTNPAGIAGQAAAVGQAAGSVPQTGLNNLISNLPNAVMSLASPAPSEAQVSG</sequence>
<dbReference type="PANTHER" id="PTHR46766">
    <property type="entry name" value="GLUTAMINE-RICH PROTEIN 2"/>
    <property type="match status" value="1"/>
</dbReference>
<dbReference type="SUPFAM" id="SSF140459">
    <property type="entry name" value="PE/PPE dimer-like"/>
    <property type="match status" value="1"/>
</dbReference>
<dbReference type="GO" id="GO:0052572">
    <property type="term" value="P:response to host immune response"/>
    <property type="evidence" value="ECO:0007669"/>
    <property type="project" value="TreeGrafter"/>
</dbReference>
<dbReference type="InterPro" id="IPR038332">
    <property type="entry name" value="PPE_sf"/>
</dbReference>
<name>A0A1V3XXW0_MYCKA</name>
<proteinExistence type="inferred from homology"/>
<dbReference type="AlphaFoldDB" id="A0A1V3XXW0"/>